<dbReference type="Pfam" id="PF00294">
    <property type="entry name" value="PfkB"/>
    <property type="match status" value="1"/>
</dbReference>
<dbReference type="GO" id="GO:0016301">
    <property type="term" value="F:kinase activity"/>
    <property type="evidence" value="ECO:0007669"/>
    <property type="project" value="UniProtKB-KW"/>
</dbReference>
<evidence type="ECO:0000256" key="2">
    <source>
        <dbReference type="ARBA" id="ARBA00022679"/>
    </source>
</evidence>
<dbReference type="Gene3D" id="3.40.1190.20">
    <property type="match status" value="1"/>
</dbReference>
<dbReference type="RefSeq" id="WP_105216240.1">
    <property type="nucleotide sequence ID" value="NZ_CP027062.1"/>
</dbReference>
<organism evidence="5 6">
    <name type="scientific">Pukyongia salina</name>
    <dbReference type="NCBI Taxonomy" id="2094025"/>
    <lineage>
        <taxon>Bacteria</taxon>
        <taxon>Pseudomonadati</taxon>
        <taxon>Bacteroidota</taxon>
        <taxon>Flavobacteriia</taxon>
        <taxon>Flavobacteriales</taxon>
        <taxon>Flavobacteriaceae</taxon>
        <taxon>Pukyongia</taxon>
    </lineage>
</organism>
<dbReference type="PROSITE" id="PS00584">
    <property type="entry name" value="PFKB_KINASES_2"/>
    <property type="match status" value="1"/>
</dbReference>
<evidence type="ECO:0000256" key="1">
    <source>
        <dbReference type="ARBA" id="ARBA00010688"/>
    </source>
</evidence>
<gene>
    <name evidence="5" type="ORF">C5O00_07350</name>
</gene>
<comment type="similarity">
    <text evidence="1">Belongs to the carbohydrate kinase PfkB family.</text>
</comment>
<dbReference type="KEGG" id="aue:C5O00_07350"/>
<dbReference type="Proteomes" id="UP000238442">
    <property type="component" value="Chromosome"/>
</dbReference>
<accession>A0A2S0HWG6</accession>
<dbReference type="InterPro" id="IPR011611">
    <property type="entry name" value="PfkB_dom"/>
</dbReference>
<keyword evidence="6" id="KW-1185">Reference proteome</keyword>
<feature type="domain" description="Carbohydrate kinase PfkB" evidence="4">
    <location>
        <begin position="22"/>
        <end position="282"/>
    </location>
</feature>
<dbReference type="AlphaFoldDB" id="A0A2S0HWG6"/>
<proteinExistence type="inferred from homology"/>
<sequence>MTSKTVRIVSFGEVLWDVFPGESLLGGAPLNVAMRLHNQGAQVTMLSTVGDDELGHRALEEMQAQGLSTEGIAVSANKPTGQVLVSLTNGIAQYTIKEDVAWDHISIDPGLIPKLKQADALIFGSLALRYEHNLQTLNALLENSNFSIFDLNLRPPFYTDALILDLMKRADLVKMNDEELLYVCRLLDINTNDLREQVVTIAEKTSTPNICVTLGDEGAVLLYEKEYVSHPGYKVKVADTVGAGDSFFAGLIFHLLSGTNTETALDKACAIGALVASKSGANCKVTSREINELQSGE</sequence>
<dbReference type="InterPro" id="IPR002173">
    <property type="entry name" value="Carboh/pur_kinase_PfkB_CS"/>
</dbReference>
<dbReference type="InterPro" id="IPR050306">
    <property type="entry name" value="PfkB_Carbo_kinase"/>
</dbReference>
<evidence type="ECO:0000313" key="5">
    <source>
        <dbReference type="EMBL" id="AVI50999.1"/>
    </source>
</evidence>
<protein>
    <submittedName>
        <fullName evidence="5">Carbohydrate kinase</fullName>
    </submittedName>
</protein>
<dbReference type="CDD" id="cd01167">
    <property type="entry name" value="bac_FRK"/>
    <property type="match status" value="1"/>
</dbReference>
<dbReference type="PROSITE" id="PS00583">
    <property type="entry name" value="PFKB_KINASES_1"/>
    <property type="match status" value="1"/>
</dbReference>
<evidence type="ECO:0000256" key="3">
    <source>
        <dbReference type="ARBA" id="ARBA00022777"/>
    </source>
</evidence>
<dbReference type="SUPFAM" id="SSF53613">
    <property type="entry name" value="Ribokinase-like"/>
    <property type="match status" value="1"/>
</dbReference>
<evidence type="ECO:0000313" key="6">
    <source>
        <dbReference type="Proteomes" id="UP000238442"/>
    </source>
</evidence>
<dbReference type="PANTHER" id="PTHR43085:SF57">
    <property type="entry name" value="CARBOHYDRATE KINASE PFKB DOMAIN-CONTAINING PROTEIN"/>
    <property type="match status" value="1"/>
</dbReference>
<name>A0A2S0HWG6_9FLAO</name>
<dbReference type="PANTHER" id="PTHR43085">
    <property type="entry name" value="HEXOKINASE FAMILY MEMBER"/>
    <property type="match status" value="1"/>
</dbReference>
<dbReference type="OrthoDB" id="9813569at2"/>
<keyword evidence="2" id="KW-0808">Transferase</keyword>
<keyword evidence="3 5" id="KW-0418">Kinase</keyword>
<dbReference type="EMBL" id="CP027062">
    <property type="protein sequence ID" value="AVI50999.1"/>
    <property type="molecule type" value="Genomic_DNA"/>
</dbReference>
<evidence type="ECO:0000259" key="4">
    <source>
        <dbReference type="Pfam" id="PF00294"/>
    </source>
</evidence>
<reference evidence="5 6" key="1">
    <citation type="submission" date="2018-02" db="EMBL/GenBank/DDBJ databases">
        <title>Genomic analysis of the strain RR4-38 isolated from a seawater recirculating aquaculture system.</title>
        <authorList>
            <person name="Kim Y.-S."/>
            <person name="Jang Y.H."/>
            <person name="Kim K.-H."/>
        </authorList>
    </citation>
    <scope>NUCLEOTIDE SEQUENCE [LARGE SCALE GENOMIC DNA]</scope>
    <source>
        <strain evidence="5 6">RR4-38</strain>
    </source>
</reference>
<dbReference type="InterPro" id="IPR029056">
    <property type="entry name" value="Ribokinase-like"/>
</dbReference>